<dbReference type="GO" id="GO:0003676">
    <property type="term" value="F:nucleic acid binding"/>
    <property type="evidence" value="ECO:0007669"/>
    <property type="project" value="InterPro"/>
</dbReference>
<sequence length="226" mass="25192">MSRFVTVVSDDLQEECHSSMLHDNMNISRLMVHTKYMQEERSRRKSRDAKRARSFAGGRSGNSPLEKPTCTMCGKCHFGECLVGTGNYFGCGKSGHKVRDCPSIKGLEKGGQDYASGSNEAPKKNRFYALRSRGEKETSPDVVAEWKEGNYIPKGLISCLKACKIISKGCLYNNVRVHDLGSKIQPIESVHVVREILEVFPNDLPGILPKQEIDFGIDLLPDINLI</sequence>
<keyword evidence="1" id="KW-0863">Zinc-finger</keyword>
<gene>
    <name evidence="4" type="ORF">EJD97_017470</name>
</gene>
<dbReference type="InterPro" id="IPR001878">
    <property type="entry name" value="Znf_CCHC"/>
</dbReference>
<evidence type="ECO:0000259" key="3">
    <source>
        <dbReference type="PROSITE" id="PS50158"/>
    </source>
</evidence>
<evidence type="ECO:0000313" key="4">
    <source>
        <dbReference type="EMBL" id="TMW89230.1"/>
    </source>
</evidence>
<name>A0A6N2B5F9_SOLCI</name>
<keyword evidence="1" id="KW-0479">Metal-binding</keyword>
<proteinExistence type="predicted"/>
<dbReference type="GO" id="GO:0008270">
    <property type="term" value="F:zinc ion binding"/>
    <property type="evidence" value="ECO:0007669"/>
    <property type="project" value="UniProtKB-KW"/>
</dbReference>
<evidence type="ECO:0000256" key="2">
    <source>
        <dbReference type="SAM" id="MobiDB-lite"/>
    </source>
</evidence>
<dbReference type="AlphaFoldDB" id="A0A6N2B5F9"/>
<dbReference type="PROSITE" id="PS50158">
    <property type="entry name" value="ZF_CCHC"/>
    <property type="match status" value="1"/>
</dbReference>
<keyword evidence="1" id="KW-0862">Zinc</keyword>
<evidence type="ECO:0000256" key="1">
    <source>
        <dbReference type="PROSITE-ProRule" id="PRU00047"/>
    </source>
</evidence>
<feature type="compositionally biased region" description="Basic residues" evidence="2">
    <location>
        <begin position="43"/>
        <end position="53"/>
    </location>
</feature>
<comment type="caution">
    <text evidence="4">The sequence shown here is derived from an EMBL/GenBank/DDBJ whole genome shotgun (WGS) entry which is preliminary data.</text>
</comment>
<dbReference type="EMBL" id="RXGB01004652">
    <property type="protein sequence ID" value="TMW89230.1"/>
    <property type="molecule type" value="Genomic_DNA"/>
</dbReference>
<accession>A0A6N2B5F9</accession>
<organism evidence="4">
    <name type="scientific">Solanum chilense</name>
    <name type="common">Tomato</name>
    <name type="synonym">Lycopersicon chilense</name>
    <dbReference type="NCBI Taxonomy" id="4083"/>
    <lineage>
        <taxon>Eukaryota</taxon>
        <taxon>Viridiplantae</taxon>
        <taxon>Streptophyta</taxon>
        <taxon>Embryophyta</taxon>
        <taxon>Tracheophyta</taxon>
        <taxon>Spermatophyta</taxon>
        <taxon>Magnoliopsida</taxon>
        <taxon>eudicotyledons</taxon>
        <taxon>Gunneridae</taxon>
        <taxon>Pentapetalae</taxon>
        <taxon>asterids</taxon>
        <taxon>lamiids</taxon>
        <taxon>Solanales</taxon>
        <taxon>Solanaceae</taxon>
        <taxon>Solanoideae</taxon>
        <taxon>Solaneae</taxon>
        <taxon>Solanum</taxon>
        <taxon>Solanum subgen. Lycopersicon</taxon>
    </lineage>
</organism>
<feature type="region of interest" description="Disordered" evidence="2">
    <location>
        <begin position="37"/>
        <end position="61"/>
    </location>
</feature>
<protein>
    <recommendedName>
        <fullName evidence="3">CCHC-type domain-containing protein</fullName>
    </recommendedName>
</protein>
<feature type="domain" description="CCHC-type" evidence="3">
    <location>
        <begin position="89"/>
        <end position="103"/>
    </location>
</feature>
<reference evidence="4" key="1">
    <citation type="submission" date="2019-05" db="EMBL/GenBank/DDBJ databases">
        <title>The de novo reference genome and transcriptome assemblies of the wild tomato species Solanum chilense.</title>
        <authorList>
            <person name="Stam R."/>
            <person name="Nosenko T."/>
            <person name="Hoerger A.C."/>
            <person name="Stephan W."/>
            <person name="Seidel M.A."/>
            <person name="Kuhn J.M.M."/>
            <person name="Haberer G."/>
            <person name="Tellier A."/>
        </authorList>
    </citation>
    <scope>NUCLEOTIDE SEQUENCE</scope>
    <source>
        <tissue evidence="4">Mature leaves</tissue>
    </source>
</reference>